<feature type="transmembrane region" description="Helical" evidence="1">
    <location>
        <begin position="27"/>
        <end position="50"/>
    </location>
</feature>
<evidence type="ECO:0000259" key="2">
    <source>
        <dbReference type="Pfam" id="PF02698"/>
    </source>
</evidence>
<proteinExistence type="predicted"/>
<organism evidence="3 4">
    <name type="scientific">Microbacterium marinilacus</name>
    <dbReference type="NCBI Taxonomy" id="415209"/>
    <lineage>
        <taxon>Bacteria</taxon>
        <taxon>Bacillati</taxon>
        <taxon>Actinomycetota</taxon>
        <taxon>Actinomycetes</taxon>
        <taxon>Micrococcales</taxon>
        <taxon>Microbacteriaceae</taxon>
        <taxon>Microbacterium</taxon>
    </lineage>
</organism>
<keyword evidence="4" id="KW-1185">Reference proteome</keyword>
<dbReference type="CDD" id="cd06259">
    <property type="entry name" value="YdcF-like"/>
    <property type="match status" value="1"/>
</dbReference>
<keyword evidence="1" id="KW-0472">Membrane</keyword>
<evidence type="ECO:0000256" key="1">
    <source>
        <dbReference type="SAM" id="Phobius"/>
    </source>
</evidence>
<dbReference type="InterPro" id="IPR051599">
    <property type="entry name" value="Cell_Envelope_Assoc"/>
</dbReference>
<keyword evidence="1" id="KW-1133">Transmembrane helix</keyword>
<feature type="transmembrane region" description="Helical" evidence="1">
    <location>
        <begin position="130"/>
        <end position="152"/>
    </location>
</feature>
<feature type="domain" description="DUF218" evidence="2">
    <location>
        <begin position="168"/>
        <end position="308"/>
    </location>
</feature>
<dbReference type="Gene3D" id="3.40.50.620">
    <property type="entry name" value="HUPs"/>
    <property type="match status" value="1"/>
</dbReference>
<dbReference type="InterPro" id="IPR003848">
    <property type="entry name" value="DUF218"/>
</dbReference>
<reference evidence="4" key="1">
    <citation type="journal article" date="2019" name="Int. J. Syst. Evol. Microbiol.">
        <title>The Global Catalogue of Microorganisms (GCM) 10K type strain sequencing project: providing services to taxonomists for standard genome sequencing and annotation.</title>
        <authorList>
            <consortium name="The Broad Institute Genomics Platform"/>
            <consortium name="The Broad Institute Genome Sequencing Center for Infectious Disease"/>
            <person name="Wu L."/>
            <person name="Ma J."/>
        </authorList>
    </citation>
    <scope>NUCLEOTIDE SEQUENCE [LARGE SCALE GENOMIC DNA]</scope>
    <source>
        <strain evidence="4">JCM 16546</strain>
    </source>
</reference>
<comment type="caution">
    <text evidence="3">The sequence shown here is derived from an EMBL/GenBank/DDBJ whole genome shotgun (WGS) entry which is preliminary data.</text>
</comment>
<name>A0ABP7B2Q3_9MICO</name>
<accession>A0ABP7B2Q3</accession>
<dbReference type="Proteomes" id="UP001410795">
    <property type="component" value="Unassembled WGS sequence"/>
</dbReference>
<dbReference type="InterPro" id="IPR014729">
    <property type="entry name" value="Rossmann-like_a/b/a_fold"/>
</dbReference>
<feature type="transmembrane region" description="Helical" evidence="1">
    <location>
        <begin position="62"/>
        <end position="84"/>
    </location>
</feature>
<dbReference type="PANTHER" id="PTHR30336:SF4">
    <property type="entry name" value="ENVELOPE BIOGENESIS FACTOR ELYC"/>
    <property type="match status" value="1"/>
</dbReference>
<keyword evidence="1" id="KW-0812">Transmembrane</keyword>
<sequence>MPGFLTIVFLLLGVALARHDPRRLLPGVLLTLGAASLVASLVGLVLELGAALARLDDDARNLVGGLMLLLVPLVSGLALGGALVANGVTMLRRERVSPAHALSLLAGIAVLGVLALAVVAFVASWLHLAVALLLLIAPIGYVGTAFVAFLGWSRVYALLARRAPSPSAVIVLGAGLANGKVTPLLAQRVALGVETQRAHPASVLVLSGGQGADEPRSEADAMAEYAREIGAPGDRILIERQSTNTEENLTLSQTLLAERDVRGPVLAVTSDYHAFRAANLLRRLGIAGQAIGARTARYYVPSALLREFAALLRDHLLLNAVALGALMLPVVAFVVVSLLGMVSTS</sequence>
<dbReference type="EMBL" id="BAAAYV010000002">
    <property type="protein sequence ID" value="GAA3645752.1"/>
    <property type="molecule type" value="Genomic_DNA"/>
</dbReference>
<dbReference type="Pfam" id="PF02698">
    <property type="entry name" value="DUF218"/>
    <property type="match status" value="1"/>
</dbReference>
<feature type="transmembrane region" description="Helical" evidence="1">
    <location>
        <begin position="104"/>
        <end position="123"/>
    </location>
</feature>
<dbReference type="PANTHER" id="PTHR30336">
    <property type="entry name" value="INNER MEMBRANE PROTEIN, PROBABLE PERMEASE"/>
    <property type="match status" value="1"/>
</dbReference>
<gene>
    <name evidence="3" type="ORF">GCM10022202_01220</name>
</gene>
<feature type="transmembrane region" description="Helical" evidence="1">
    <location>
        <begin position="316"/>
        <end position="342"/>
    </location>
</feature>
<evidence type="ECO:0000313" key="4">
    <source>
        <dbReference type="Proteomes" id="UP001410795"/>
    </source>
</evidence>
<evidence type="ECO:0000313" key="3">
    <source>
        <dbReference type="EMBL" id="GAA3645752.1"/>
    </source>
</evidence>
<dbReference type="RefSeq" id="WP_221857658.1">
    <property type="nucleotide sequence ID" value="NZ_BAAAYV010000002.1"/>
</dbReference>
<protein>
    <submittedName>
        <fullName evidence="3">YdcF family protein</fullName>
    </submittedName>
</protein>